<proteinExistence type="predicted"/>
<organism evidence="1 2">
    <name type="scientific">Adhaeribacter arboris</name>
    <dbReference type="NCBI Taxonomy" id="2072846"/>
    <lineage>
        <taxon>Bacteria</taxon>
        <taxon>Pseudomonadati</taxon>
        <taxon>Bacteroidota</taxon>
        <taxon>Cytophagia</taxon>
        <taxon>Cytophagales</taxon>
        <taxon>Hymenobacteraceae</taxon>
        <taxon>Adhaeribacter</taxon>
    </lineage>
</organism>
<sequence>MDFCLIPKINLPFQSFLVQINVPPGRKNINTGTTVTLPQTLSVTFVDSKEEIKNKMYKRKRLAKTIKESIRMFKL</sequence>
<reference evidence="1 2" key="1">
    <citation type="submission" date="2018-03" db="EMBL/GenBank/DDBJ databases">
        <title>Adhaeribacter sp. HMF7605 Genome sequencing and assembly.</title>
        <authorList>
            <person name="Kang H."/>
            <person name="Kang J."/>
            <person name="Cha I."/>
            <person name="Kim H."/>
            <person name="Joh K."/>
        </authorList>
    </citation>
    <scope>NUCLEOTIDE SEQUENCE [LARGE SCALE GENOMIC DNA]</scope>
    <source>
        <strain evidence="1 2">HMF7605</strain>
    </source>
</reference>
<comment type="caution">
    <text evidence="1">The sequence shown here is derived from an EMBL/GenBank/DDBJ whole genome shotgun (WGS) entry which is preliminary data.</text>
</comment>
<keyword evidence="2" id="KW-1185">Reference proteome</keyword>
<protein>
    <submittedName>
        <fullName evidence="1">Uncharacterized protein</fullName>
    </submittedName>
</protein>
<dbReference type="Proteomes" id="UP000240357">
    <property type="component" value="Unassembled WGS sequence"/>
</dbReference>
<accession>A0A2T2YIX7</accession>
<dbReference type="EMBL" id="PYFT01000001">
    <property type="protein sequence ID" value="PSR55458.1"/>
    <property type="molecule type" value="Genomic_DNA"/>
</dbReference>
<evidence type="ECO:0000313" key="2">
    <source>
        <dbReference type="Proteomes" id="UP000240357"/>
    </source>
</evidence>
<gene>
    <name evidence="1" type="ORF">AHMF7605_19075</name>
</gene>
<dbReference type="AlphaFoldDB" id="A0A2T2YIX7"/>
<evidence type="ECO:0000313" key="1">
    <source>
        <dbReference type="EMBL" id="PSR55458.1"/>
    </source>
</evidence>
<name>A0A2T2YIX7_9BACT</name>